<comment type="caution">
    <text evidence="2">The sequence shown here is derived from an EMBL/GenBank/DDBJ whole genome shotgun (WGS) entry which is preliminary data.</text>
</comment>
<protein>
    <submittedName>
        <fullName evidence="2">Terpene synthase family protein</fullName>
    </submittedName>
</protein>
<name>A0ABU4ME15_9ACTN</name>
<dbReference type="SFLD" id="SFLDS00005">
    <property type="entry name" value="Isoprenoid_Synthase_Type_I"/>
    <property type="match status" value="1"/>
</dbReference>
<dbReference type="SFLD" id="SFLDG01020">
    <property type="entry name" value="Terpene_Cyclase_Like_2"/>
    <property type="match status" value="1"/>
</dbReference>
<dbReference type="InterPro" id="IPR008949">
    <property type="entry name" value="Isoprenoid_synthase_dom_sf"/>
</dbReference>
<proteinExistence type="predicted"/>
<keyword evidence="1" id="KW-0456">Lyase</keyword>
<dbReference type="InterPro" id="IPR034686">
    <property type="entry name" value="Terpene_cyclase-like_2"/>
</dbReference>
<dbReference type="Pfam" id="PF19086">
    <property type="entry name" value="Terpene_syn_C_2"/>
    <property type="match status" value="1"/>
</dbReference>
<sequence length="332" mass="35884">MNDTGPFLPGFAATFPGPFPASPHAAHVEQRLVRWAGRHALLEPAAALNSLCHITARGIAHTLPAADPDTLTLSGELMVWLVAFDDACAEANAASDPVRLADHVGELTRVLSGDATQPPAGAYACGLQDLLARFRDRATPTQYLRLTGNLRDNLTGLLWEAHHLPAPQHVTVHTYRAMRPYTVFIRTLTSAVQIALSYELTQQQQSCAQVRELETAAANVAGWVNDLASYPREARTLPAAPLSLPTLLMAEHRLDLPRAFAMAASMCEEQAAITRARIDDLSRNGPPPVALHAQATEHIVNSYVWHISHHRYVTPNGPAVHLTSATGSSPCP</sequence>
<reference evidence="2 3" key="1">
    <citation type="journal article" date="2023" name="Microb. Genom.">
        <title>Mesoterricola silvestris gen. nov., sp. nov., Mesoterricola sediminis sp. nov., Geothrix oryzae sp. nov., Geothrix edaphica sp. nov., Geothrix rubra sp. nov., and Geothrix limicola sp. nov., six novel members of Acidobacteriota isolated from soils.</title>
        <authorList>
            <person name="Weisberg A.J."/>
            <person name="Pearce E."/>
            <person name="Kramer C.G."/>
            <person name="Chang J.H."/>
            <person name="Clarke C.R."/>
        </authorList>
    </citation>
    <scope>NUCLEOTIDE SEQUENCE [LARGE SCALE GENOMIC DNA]</scope>
    <source>
        <strain evidence="2 3">NB05-1H</strain>
    </source>
</reference>
<evidence type="ECO:0000256" key="1">
    <source>
        <dbReference type="ARBA" id="ARBA00023239"/>
    </source>
</evidence>
<evidence type="ECO:0000313" key="2">
    <source>
        <dbReference type="EMBL" id="MDX3024938.1"/>
    </source>
</evidence>
<dbReference type="EMBL" id="JARAWP010000040">
    <property type="protein sequence ID" value="MDX3024938.1"/>
    <property type="molecule type" value="Genomic_DNA"/>
</dbReference>
<organism evidence="2 3">
    <name type="scientific">Streptomyces acidiscabies</name>
    <dbReference type="NCBI Taxonomy" id="42234"/>
    <lineage>
        <taxon>Bacteria</taxon>
        <taxon>Bacillati</taxon>
        <taxon>Actinomycetota</taxon>
        <taxon>Actinomycetes</taxon>
        <taxon>Kitasatosporales</taxon>
        <taxon>Streptomycetaceae</taxon>
        <taxon>Streptomyces</taxon>
    </lineage>
</organism>
<accession>A0ABU4ME15</accession>
<gene>
    <name evidence="2" type="ORF">PV666_44805</name>
</gene>
<dbReference type="Gene3D" id="1.10.600.10">
    <property type="entry name" value="Farnesyl Diphosphate Synthase"/>
    <property type="match status" value="1"/>
</dbReference>
<evidence type="ECO:0000313" key="3">
    <source>
        <dbReference type="Proteomes" id="UP001272987"/>
    </source>
</evidence>
<dbReference type="RefSeq" id="WP_319167307.1">
    <property type="nucleotide sequence ID" value="NZ_JARAWP010000040.1"/>
</dbReference>
<dbReference type="SUPFAM" id="SSF48576">
    <property type="entry name" value="Terpenoid synthases"/>
    <property type="match status" value="1"/>
</dbReference>
<keyword evidence="3" id="KW-1185">Reference proteome</keyword>
<dbReference type="Proteomes" id="UP001272987">
    <property type="component" value="Unassembled WGS sequence"/>
</dbReference>